<protein>
    <recommendedName>
        <fullName evidence="3">Lipoprotein</fullName>
    </recommendedName>
</protein>
<comment type="caution">
    <text evidence="1">The sequence shown here is derived from an EMBL/GenBank/DDBJ whole genome shotgun (WGS) entry which is preliminary data.</text>
</comment>
<reference evidence="1 2" key="1">
    <citation type="journal article" date="2016" name="Front. Microbiol.">
        <title>Comparative Genomics Analysis of Streptomyces Species Reveals Their Adaptation to the Marine Environment and Their Diversity at the Genomic Level.</title>
        <authorList>
            <person name="Tian X."/>
            <person name="Zhang Z."/>
            <person name="Yang T."/>
            <person name="Chen M."/>
            <person name="Li J."/>
            <person name="Chen F."/>
            <person name="Yang J."/>
            <person name="Li W."/>
            <person name="Zhang B."/>
            <person name="Zhang Z."/>
            <person name="Wu J."/>
            <person name="Zhang C."/>
            <person name="Long L."/>
            <person name="Xiao J."/>
        </authorList>
    </citation>
    <scope>NUCLEOTIDE SEQUENCE [LARGE SCALE GENOMIC DNA]</scope>
    <source>
        <strain evidence="1 2">SCSIO 10429</strain>
    </source>
</reference>
<evidence type="ECO:0008006" key="3">
    <source>
        <dbReference type="Google" id="ProtNLM"/>
    </source>
</evidence>
<dbReference type="Proteomes" id="UP000176005">
    <property type="component" value="Unassembled WGS sequence"/>
</dbReference>
<proteinExistence type="predicted"/>
<gene>
    <name evidence="1" type="ORF">AN218_33605</name>
</gene>
<accession>A0A1E7JZ98</accession>
<evidence type="ECO:0000313" key="1">
    <source>
        <dbReference type="EMBL" id="OEU96982.1"/>
    </source>
</evidence>
<keyword evidence="2" id="KW-1185">Reference proteome</keyword>
<dbReference type="PATRIC" id="fig|518642.10.peg.485"/>
<evidence type="ECO:0000313" key="2">
    <source>
        <dbReference type="Proteomes" id="UP000176005"/>
    </source>
</evidence>
<name>A0A1E7JZ98_9ACTN</name>
<dbReference type="AlphaFoldDB" id="A0A1E7JZ98"/>
<dbReference type="PROSITE" id="PS51257">
    <property type="entry name" value="PROKAR_LIPOPROTEIN"/>
    <property type="match status" value="1"/>
</dbReference>
<sequence length="253" mass="26420">MSGCARTRGTTVLKGVVCVGLTVALAACGTGDPDAGTNGVGKLSASKIEKKTRAAAERARSVKLSGTVVSNGRTYRLDMHLKRDGATGKVAAKGGSAFWLLRVGKQMFLKADADFWARQKKGGEEPSKSDVQAAGKLDGKYVKVPAEDPAYKQLSGFADMQSLLEGLMMMSGERETGDRGEVGGVKTVRVQAGGGSGGVVDVSLIGSPYPLRIERAGGAGTLELGDWNKEFALEPPAKQQVVDYGRKIVADKG</sequence>
<organism evidence="1 2">
    <name type="scientific">Streptomyces nanshensis</name>
    <dbReference type="NCBI Taxonomy" id="518642"/>
    <lineage>
        <taxon>Bacteria</taxon>
        <taxon>Bacillati</taxon>
        <taxon>Actinomycetota</taxon>
        <taxon>Actinomycetes</taxon>
        <taxon>Kitasatosporales</taxon>
        <taxon>Streptomycetaceae</taxon>
        <taxon>Streptomyces</taxon>
    </lineage>
</organism>
<dbReference type="EMBL" id="LJGW01000728">
    <property type="protein sequence ID" value="OEU96982.1"/>
    <property type="molecule type" value="Genomic_DNA"/>
</dbReference>